<keyword evidence="4" id="KW-0805">Transcription regulation</keyword>
<evidence type="ECO:0000256" key="2">
    <source>
        <dbReference type="ARBA" id="ARBA00022771"/>
    </source>
</evidence>
<evidence type="ECO:0000259" key="6">
    <source>
        <dbReference type="SMART" id="SM00249"/>
    </source>
</evidence>
<dbReference type="InterPro" id="IPR020549">
    <property type="entry name" value="YbeY_CS"/>
</dbReference>
<reference evidence="7 8" key="1">
    <citation type="journal article" date="2016" name="Sci. Rep.">
        <title>The Dendrobium catenatum Lindl. genome sequence provides insights into polysaccharide synthase, floral development and adaptive evolution.</title>
        <authorList>
            <person name="Zhang G.Q."/>
            <person name="Xu Q."/>
            <person name="Bian C."/>
            <person name="Tsai W.C."/>
            <person name="Yeh C.M."/>
            <person name="Liu K.W."/>
            <person name="Yoshida K."/>
            <person name="Zhang L.S."/>
            <person name="Chang S.B."/>
            <person name="Chen F."/>
            <person name="Shi Y."/>
            <person name="Su Y.Y."/>
            <person name="Zhang Y.Q."/>
            <person name="Chen L.J."/>
            <person name="Yin Y."/>
            <person name="Lin M."/>
            <person name="Huang H."/>
            <person name="Deng H."/>
            <person name="Wang Z.W."/>
            <person name="Zhu S.L."/>
            <person name="Zhao X."/>
            <person name="Deng C."/>
            <person name="Niu S.C."/>
            <person name="Huang J."/>
            <person name="Wang M."/>
            <person name="Liu G.H."/>
            <person name="Yang H.J."/>
            <person name="Xiao X.J."/>
            <person name="Hsiao Y.Y."/>
            <person name="Wu W.L."/>
            <person name="Chen Y.Y."/>
            <person name="Mitsuda N."/>
            <person name="Ohme-Takagi M."/>
            <person name="Luo Y.B."/>
            <person name="Van de Peer Y."/>
            <person name="Liu Z.J."/>
        </authorList>
    </citation>
    <scope>NUCLEOTIDE SEQUENCE [LARGE SCALE GENOMIC DNA]</scope>
    <source>
        <tissue evidence="7">The whole plant</tissue>
    </source>
</reference>
<dbReference type="PANTHER" id="PTHR46201">
    <property type="entry name" value="PHD FINGER PROTEIN MALE MEIOCYTE DEATH 1-RELATED"/>
    <property type="match status" value="1"/>
</dbReference>
<keyword evidence="3" id="KW-0862">Zinc</keyword>
<dbReference type="InterPro" id="IPR019786">
    <property type="entry name" value="Zinc_finger_PHD-type_CS"/>
</dbReference>
<feature type="domain" description="Zinc finger PHD-type" evidence="6">
    <location>
        <begin position="612"/>
        <end position="658"/>
    </location>
</feature>
<evidence type="ECO:0000313" key="7">
    <source>
        <dbReference type="EMBL" id="PKU72472.1"/>
    </source>
</evidence>
<proteinExistence type="predicted"/>
<dbReference type="Gene3D" id="3.30.40.10">
    <property type="entry name" value="Zinc/RING finger domain, C3HC4 (zinc finger)"/>
    <property type="match status" value="1"/>
</dbReference>
<dbReference type="SUPFAM" id="SSF57903">
    <property type="entry name" value="FYVE/PHD zinc finger"/>
    <property type="match status" value="1"/>
</dbReference>
<organism evidence="7 8">
    <name type="scientific">Dendrobium catenatum</name>
    <dbReference type="NCBI Taxonomy" id="906689"/>
    <lineage>
        <taxon>Eukaryota</taxon>
        <taxon>Viridiplantae</taxon>
        <taxon>Streptophyta</taxon>
        <taxon>Embryophyta</taxon>
        <taxon>Tracheophyta</taxon>
        <taxon>Spermatophyta</taxon>
        <taxon>Magnoliopsida</taxon>
        <taxon>Liliopsida</taxon>
        <taxon>Asparagales</taxon>
        <taxon>Orchidaceae</taxon>
        <taxon>Epidendroideae</taxon>
        <taxon>Malaxideae</taxon>
        <taxon>Dendrobiinae</taxon>
        <taxon>Dendrobium</taxon>
    </lineage>
</organism>
<keyword evidence="5" id="KW-0804">Transcription</keyword>
<dbReference type="Pfam" id="PF00628">
    <property type="entry name" value="PHD"/>
    <property type="match status" value="1"/>
</dbReference>
<dbReference type="SMART" id="SM00249">
    <property type="entry name" value="PHD"/>
    <property type="match status" value="1"/>
</dbReference>
<dbReference type="InterPro" id="IPR058054">
    <property type="entry name" value="Znf_MS1-like"/>
</dbReference>
<dbReference type="InterPro" id="IPR057765">
    <property type="entry name" value="MS1-like_ubiquitin"/>
</dbReference>
<dbReference type="Pfam" id="PF25874">
    <property type="entry name" value="WHD_plant_repro"/>
    <property type="match status" value="1"/>
</dbReference>
<dbReference type="GO" id="GO:0008270">
    <property type="term" value="F:zinc ion binding"/>
    <property type="evidence" value="ECO:0007669"/>
    <property type="project" value="UniProtKB-KW"/>
</dbReference>
<dbReference type="Proteomes" id="UP000233837">
    <property type="component" value="Unassembled WGS sequence"/>
</dbReference>
<protein>
    <submittedName>
        <fullName evidence="7">PHD finger protein MALE STERILITY 1</fullName>
    </submittedName>
</protein>
<evidence type="ECO:0000256" key="4">
    <source>
        <dbReference type="ARBA" id="ARBA00023015"/>
    </source>
</evidence>
<evidence type="ECO:0000256" key="5">
    <source>
        <dbReference type="ARBA" id="ARBA00023163"/>
    </source>
</evidence>
<gene>
    <name evidence="7" type="primary">MS1</name>
    <name evidence="7" type="ORF">MA16_Dca020559</name>
</gene>
<dbReference type="Pfam" id="PF25565">
    <property type="entry name" value="Ubiquitin_At1g33420"/>
    <property type="match status" value="1"/>
</dbReference>
<dbReference type="InterPro" id="IPR059080">
    <property type="entry name" value="WHD_PTC1"/>
</dbReference>
<dbReference type="InterPro" id="IPR019787">
    <property type="entry name" value="Znf_PHD-finger"/>
</dbReference>
<dbReference type="EMBL" id="KZ502834">
    <property type="protein sequence ID" value="PKU72472.1"/>
    <property type="molecule type" value="Genomic_DNA"/>
</dbReference>
<accession>A0A2I0W9Z0</accession>
<evidence type="ECO:0000313" key="8">
    <source>
        <dbReference type="Proteomes" id="UP000233837"/>
    </source>
</evidence>
<dbReference type="InterPro" id="IPR011011">
    <property type="entry name" value="Znf_FYVE_PHD"/>
</dbReference>
<dbReference type="STRING" id="906689.A0A2I0W9Z0"/>
<reference evidence="7 8" key="2">
    <citation type="journal article" date="2017" name="Nature">
        <title>The Apostasia genome and the evolution of orchids.</title>
        <authorList>
            <person name="Zhang G.Q."/>
            <person name="Liu K.W."/>
            <person name="Li Z."/>
            <person name="Lohaus R."/>
            <person name="Hsiao Y.Y."/>
            <person name="Niu S.C."/>
            <person name="Wang J.Y."/>
            <person name="Lin Y.C."/>
            <person name="Xu Q."/>
            <person name="Chen L.J."/>
            <person name="Yoshida K."/>
            <person name="Fujiwara S."/>
            <person name="Wang Z.W."/>
            <person name="Zhang Y.Q."/>
            <person name="Mitsuda N."/>
            <person name="Wang M."/>
            <person name="Liu G.H."/>
            <person name="Pecoraro L."/>
            <person name="Huang H.X."/>
            <person name="Xiao X.J."/>
            <person name="Lin M."/>
            <person name="Wu X.Y."/>
            <person name="Wu W.L."/>
            <person name="Chen Y.Y."/>
            <person name="Chang S.B."/>
            <person name="Sakamoto S."/>
            <person name="Ohme-Takagi M."/>
            <person name="Yagi M."/>
            <person name="Zeng S.J."/>
            <person name="Shen C.Y."/>
            <person name="Yeh C.M."/>
            <person name="Luo Y.B."/>
            <person name="Tsai W.C."/>
            <person name="Van de Peer Y."/>
            <person name="Liu Z.J."/>
        </authorList>
    </citation>
    <scope>NUCLEOTIDE SEQUENCE [LARGE SCALE GENOMIC DNA]</scope>
    <source>
        <tissue evidence="7">The whole plant</tissue>
    </source>
</reference>
<keyword evidence="8" id="KW-1185">Reference proteome</keyword>
<dbReference type="PROSITE" id="PS01359">
    <property type="entry name" value="ZF_PHD_1"/>
    <property type="match status" value="1"/>
</dbReference>
<keyword evidence="2" id="KW-0863">Zinc-finger</keyword>
<dbReference type="InterPro" id="IPR001965">
    <property type="entry name" value="Znf_PHD"/>
</dbReference>
<sequence length="669" mass="75930">MGKIHINLGSLKKRKRGERIFQFESFCKPGHPAQFDGSFQENIRVLLRFGHHEVIAQEGLKCWSFLLELSHSSAKKLKLFVVEEIVGISPHRQCHYCRSVGWGNHMICNKRFHFVLPSKELAFEEAESFIIEVNGIDSQNSTMSTKQRMEIENHLMHGVLHLNGFGHLICINGFEGGSEFVSGHQIMDLWDRICTSLQVRQISLIDVATKGGMELRIINGLAYGEPWFERWGYKFGHGSYGITEQMYQRSLQALRAFPLALLLPPLYHTIFDVDILTITTKYQSTTSEVLKSLGDLFHCMMELKAKLSHEISPTTTAMEFHSIMKVASCRWSVKRVEMAAQVIVQELRRSENRWVSRQEVRDAARAYIGDTGLLDYVLKHLGNHIIGNYIVRRTVNPITKVLEYCLQDISSPFPYILTASASNTHQNNPTRFQITRLQLNEDILYLYKQILIMAEQPHPISTSPVSSAFPVAVNILLDTKHLIKDYNMNFSQPTNIDPEHIKLTCVARLRGHLHTELQPKEILRIPTNLTIGDLKRVAERYYKSTYFGLRNFVADAVMLENANASGGEDCEGDLVAGLVEITNGGVVVVEGSGNCVDGEIMFECGNGEEVVDCLCGAKEEDGERMVSCDICEVWQHRRCVRIQNGDEVPYVFLCGRCESQIVKLPLMQY</sequence>
<dbReference type="PANTHER" id="PTHR46201:SF1">
    <property type="entry name" value="PHD FINGER PROTEIN MALE STERILITY 1"/>
    <property type="match status" value="1"/>
</dbReference>
<name>A0A2I0W9Z0_9ASPA</name>
<evidence type="ECO:0000256" key="1">
    <source>
        <dbReference type="ARBA" id="ARBA00022723"/>
    </source>
</evidence>
<evidence type="ECO:0000256" key="3">
    <source>
        <dbReference type="ARBA" id="ARBA00022833"/>
    </source>
</evidence>
<dbReference type="CDD" id="cd15556">
    <property type="entry name" value="PHD_MMD1_like"/>
    <property type="match status" value="1"/>
</dbReference>
<dbReference type="InterPro" id="IPR013083">
    <property type="entry name" value="Znf_RING/FYVE/PHD"/>
</dbReference>
<keyword evidence="1" id="KW-0479">Metal-binding</keyword>
<dbReference type="PROSITE" id="PS01306">
    <property type="entry name" value="UPF0054"/>
    <property type="match status" value="1"/>
</dbReference>
<dbReference type="AlphaFoldDB" id="A0A2I0W9Z0"/>